<dbReference type="EMBL" id="JBHUMP010000005">
    <property type="protein sequence ID" value="MFD2739535.1"/>
    <property type="molecule type" value="Genomic_DNA"/>
</dbReference>
<gene>
    <name evidence="1" type="ORF">ACFSUD_08150</name>
</gene>
<name>A0ABW5U1R3_9RHOB</name>
<reference evidence="2" key="1">
    <citation type="journal article" date="2019" name="Int. J. Syst. Evol. Microbiol.">
        <title>The Global Catalogue of Microorganisms (GCM) 10K type strain sequencing project: providing services to taxonomists for standard genome sequencing and annotation.</title>
        <authorList>
            <consortium name="The Broad Institute Genomics Platform"/>
            <consortium name="The Broad Institute Genome Sequencing Center for Infectious Disease"/>
            <person name="Wu L."/>
            <person name="Ma J."/>
        </authorList>
    </citation>
    <scope>NUCLEOTIDE SEQUENCE [LARGE SCALE GENOMIC DNA]</scope>
    <source>
        <strain evidence="2">TISTR 2562</strain>
    </source>
</reference>
<comment type="caution">
    <text evidence="1">The sequence shown here is derived from an EMBL/GenBank/DDBJ whole genome shotgun (WGS) entry which is preliminary data.</text>
</comment>
<sequence>MGCQNVRETVIPGVAGRARCDLPGLSLVKRGEDRVWTGFATLPGLLHFKEERGLGPEWHIRDRRSAGAALDPVADRLLVCAGMIRDHIRPLLAVLQADRPGRASFAADVALFAAMLIHEQNLVIGGVLPGVHAVRGQRDWQEWAWLVSGEGALLDLAEIGRAGALAYHRAGPEIARRYDASRHLSFDYDNRLGALLRGDATRADMPLSRPEMRRRYEDLSLAMSLCLERMQERAAPRRQEISA</sequence>
<evidence type="ECO:0000313" key="2">
    <source>
        <dbReference type="Proteomes" id="UP001597474"/>
    </source>
</evidence>
<keyword evidence="2" id="KW-1185">Reference proteome</keyword>
<evidence type="ECO:0000313" key="1">
    <source>
        <dbReference type="EMBL" id="MFD2739535.1"/>
    </source>
</evidence>
<accession>A0ABW5U1R3</accession>
<dbReference type="RefSeq" id="WP_386373252.1">
    <property type="nucleotide sequence ID" value="NZ_JBHUMP010000005.1"/>
</dbReference>
<proteinExistence type="predicted"/>
<dbReference type="Proteomes" id="UP001597474">
    <property type="component" value="Unassembled WGS sequence"/>
</dbReference>
<organism evidence="1 2">
    <name type="scientific">Sulfitobacter aestuarii</name>
    <dbReference type="NCBI Taxonomy" id="2161676"/>
    <lineage>
        <taxon>Bacteria</taxon>
        <taxon>Pseudomonadati</taxon>
        <taxon>Pseudomonadota</taxon>
        <taxon>Alphaproteobacteria</taxon>
        <taxon>Rhodobacterales</taxon>
        <taxon>Roseobacteraceae</taxon>
        <taxon>Sulfitobacter</taxon>
    </lineage>
</organism>
<protein>
    <submittedName>
        <fullName evidence="1">Uncharacterized protein</fullName>
    </submittedName>
</protein>